<organism evidence="1 2">
    <name type="scientific">Cupriavidus lacunae</name>
    <dbReference type="NCBI Taxonomy" id="2666307"/>
    <lineage>
        <taxon>Bacteria</taxon>
        <taxon>Pseudomonadati</taxon>
        <taxon>Pseudomonadota</taxon>
        <taxon>Betaproteobacteria</taxon>
        <taxon>Burkholderiales</taxon>
        <taxon>Burkholderiaceae</taxon>
        <taxon>Cupriavidus</taxon>
    </lineage>
</organism>
<accession>A0A370NU65</accession>
<dbReference type="GO" id="GO:0016787">
    <property type="term" value="F:hydrolase activity"/>
    <property type="evidence" value="ECO:0007669"/>
    <property type="project" value="UniProtKB-KW"/>
</dbReference>
<evidence type="ECO:0000313" key="2">
    <source>
        <dbReference type="Proteomes" id="UP000255165"/>
    </source>
</evidence>
<gene>
    <name evidence="1" type="ORF">DN412_17035</name>
</gene>
<dbReference type="RefSeq" id="WP_115212708.1">
    <property type="nucleotide sequence ID" value="NZ_QKWJ01000019.1"/>
</dbReference>
<dbReference type="Proteomes" id="UP000255165">
    <property type="component" value="Unassembled WGS sequence"/>
</dbReference>
<comment type="caution">
    <text evidence="1">The sequence shown here is derived from an EMBL/GenBank/DDBJ whole genome shotgun (WGS) entry which is preliminary data.</text>
</comment>
<protein>
    <submittedName>
        <fullName evidence="1">Hydrolase</fullName>
    </submittedName>
</protein>
<dbReference type="EMBL" id="QKWJ01000019">
    <property type="protein sequence ID" value="RDK09145.1"/>
    <property type="molecule type" value="Genomic_DNA"/>
</dbReference>
<keyword evidence="2" id="KW-1185">Reference proteome</keyword>
<proteinExistence type="predicted"/>
<reference evidence="2" key="1">
    <citation type="submission" date="2018-06" db="EMBL/GenBank/DDBJ databases">
        <authorList>
            <person name="Feng T."/>
            <person name="Jeon C.O."/>
        </authorList>
    </citation>
    <scope>NUCLEOTIDE SEQUENCE [LARGE SCALE GENOMIC DNA]</scope>
    <source>
        <strain evidence="2">S23</strain>
    </source>
</reference>
<sequence length="184" mass="20986">MGAARGESSKGWAVEKSSRKNVLFVDYDNCLHRSDAYVVGEDVVASEPGVVLFEYAGILEQLLEPYPDVKIVLSTDWIQVFGFERARDALPIAALRERVIGATYPDDDTNALQFSTLTRGEQVLRYVAKHRLRSWLALDDRKDGFESCMLNLVHCQRSVGLGDCDVQRMLRDRLYVTFHVKDWR</sequence>
<keyword evidence="1" id="KW-0378">Hydrolase</keyword>
<dbReference type="Pfam" id="PF18143">
    <property type="entry name" value="HAD_SAK_2"/>
    <property type="match status" value="1"/>
</dbReference>
<name>A0A370NU65_9BURK</name>
<evidence type="ECO:0000313" key="1">
    <source>
        <dbReference type="EMBL" id="RDK09145.1"/>
    </source>
</evidence>
<dbReference type="AlphaFoldDB" id="A0A370NU65"/>